<dbReference type="PROSITE" id="PS00028">
    <property type="entry name" value="ZINC_FINGER_C2H2_1"/>
    <property type="match status" value="5"/>
</dbReference>
<keyword evidence="13" id="KW-1185">Reference proteome</keyword>
<organism evidence="12 13">
    <name type="scientific">Pleurodeles waltl</name>
    <name type="common">Iberian ribbed newt</name>
    <dbReference type="NCBI Taxonomy" id="8319"/>
    <lineage>
        <taxon>Eukaryota</taxon>
        <taxon>Metazoa</taxon>
        <taxon>Chordata</taxon>
        <taxon>Craniata</taxon>
        <taxon>Vertebrata</taxon>
        <taxon>Euteleostomi</taxon>
        <taxon>Amphibia</taxon>
        <taxon>Batrachia</taxon>
        <taxon>Caudata</taxon>
        <taxon>Salamandroidea</taxon>
        <taxon>Salamandridae</taxon>
        <taxon>Pleurodelinae</taxon>
        <taxon>Pleurodeles</taxon>
    </lineage>
</organism>
<dbReference type="FunFam" id="3.30.160.60:FF:000082">
    <property type="entry name" value="Putative zinc finger E-box-binding homeobox 2"/>
    <property type="match status" value="1"/>
</dbReference>
<dbReference type="PROSITE" id="PS50157">
    <property type="entry name" value="ZINC_FINGER_C2H2_2"/>
    <property type="match status" value="6"/>
</dbReference>
<evidence type="ECO:0000313" key="12">
    <source>
        <dbReference type="EMBL" id="KAJ1160277.1"/>
    </source>
</evidence>
<reference evidence="12" key="1">
    <citation type="journal article" date="2022" name="bioRxiv">
        <title>Sequencing and chromosome-scale assembly of the giantPleurodeles waltlgenome.</title>
        <authorList>
            <person name="Brown T."/>
            <person name="Elewa A."/>
            <person name="Iarovenko S."/>
            <person name="Subramanian E."/>
            <person name="Araus A.J."/>
            <person name="Petzold A."/>
            <person name="Susuki M."/>
            <person name="Suzuki K.-i.T."/>
            <person name="Hayashi T."/>
            <person name="Toyoda A."/>
            <person name="Oliveira C."/>
            <person name="Osipova E."/>
            <person name="Leigh N.D."/>
            <person name="Simon A."/>
            <person name="Yun M.H."/>
        </authorList>
    </citation>
    <scope>NUCLEOTIDE SEQUENCE</scope>
    <source>
        <strain evidence="12">20211129_DDA</strain>
        <tissue evidence="12">Liver</tissue>
    </source>
</reference>
<dbReference type="FunFam" id="3.30.160.60:FF:000744">
    <property type="entry name" value="zinc finger E-box-binding homeobox 1"/>
    <property type="match status" value="1"/>
</dbReference>
<dbReference type="InterPro" id="IPR036236">
    <property type="entry name" value="Znf_C2H2_sf"/>
</dbReference>
<dbReference type="GO" id="GO:0005634">
    <property type="term" value="C:nucleus"/>
    <property type="evidence" value="ECO:0007669"/>
    <property type="project" value="UniProtKB-SubCell"/>
</dbReference>
<dbReference type="PANTHER" id="PTHR24391:SF28">
    <property type="entry name" value="ZINC FINGER E-BOX-BINDING HOMEOBOX 2"/>
    <property type="match status" value="1"/>
</dbReference>
<evidence type="ECO:0000256" key="2">
    <source>
        <dbReference type="ARBA" id="ARBA00022723"/>
    </source>
</evidence>
<feature type="compositionally biased region" description="Basic and acidic residues" evidence="10">
    <location>
        <begin position="368"/>
        <end position="379"/>
    </location>
</feature>
<evidence type="ECO:0000256" key="4">
    <source>
        <dbReference type="ARBA" id="ARBA00022771"/>
    </source>
</evidence>
<dbReference type="Proteomes" id="UP001066276">
    <property type="component" value="Chromosome 4_2"/>
</dbReference>
<feature type="region of interest" description="Disordered" evidence="10">
    <location>
        <begin position="777"/>
        <end position="796"/>
    </location>
</feature>
<feature type="compositionally biased region" description="Basic and acidic residues" evidence="10">
    <location>
        <begin position="115"/>
        <end position="125"/>
    </location>
</feature>
<keyword evidence="2" id="KW-0479">Metal-binding</keyword>
<comment type="caution">
    <text evidence="12">The sequence shown here is derived from an EMBL/GenBank/DDBJ whole genome shotgun (WGS) entry which is preliminary data.</text>
</comment>
<dbReference type="EMBL" id="JANPWB010000008">
    <property type="protein sequence ID" value="KAJ1160277.1"/>
    <property type="molecule type" value="Genomic_DNA"/>
</dbReference>
<evidence type="ECO:0000256" key="3">
    <source>
        <dbReference type="ARBA" id="ARBA00022737"/>
    </source>
</evidence>
<dbReference type="SUPFAM" id="SSF57667">
    <property type="entry name" value="beta-beta-alpha zinc fingers"/>
    <property type="match status" value="4"/>
</dbReference>
<evidence type="ECO:0000256" key="7">
    <source>
        <dbReference type="ARBA" id="ARBA00023155"/>
    </source>
</evidence>
<dbReference type="PANTHER" id="PTHR24391">
    <property type="entry name" value="HISTONE H4 TRANSCRIPTION FACTOR-RELATED"/>
    <property type="match status" value="1"/>
</dbReference>
<evidence type="ECO:0000259" key="11">
    <source>
        <dbReference type="PROSITE" id="PS50157"/>
    </source>
</evidence>
<dbReference type="GO" id="GO:0000122">
    <property type="term" value="P:negative regulation of transcription by RNA polymerase II"/>
    <property type="evidence" value="ECO:0007669"/>
    <property type="project" value="UniProtKB-ARBA"/>
</dbReference>
<dbReference type="AlphaFoldDB" id="A0AAV7S7Y3"/>
<evidence type="ECO:0000256" key="10">
    <source>
        <dbReference type="SAM" id="MobiDB-lite"/>
    </source>
</evidence>
<feature type="domain" description="C2H2-type" evidence="11">
    <location>
        <begin position="229"/>
        <end position="256"/>
    </location>
</feature>
<comment type="subcellular location">
    <subcellularLocation>
        <location evidence="1">Nucleus</location>
    </subcellularLocation>
</comment>
<evidence type="ECO:0000256" key="6">
    <source>
        <dbReference type="ARBA" id="ARBA00023125"/>
    </source>
</evidence>
<keyword evidence="6" id="KW-0238">DNA-binding</keyword>
<dbReference type="InterPro" id="IPR013087">
    <property type="entry name" value="Znf_C2H2_type"/>
</dbReference>
<feature type="domain" description="C2H2-type" evidence="11">
    <location>
        <begin position="862"/>
        <end position="890"/>
    </location>
</feature>
<accession>A0AAV7S7Y3</accession>
<feature type="domain" description="C2H2-type" evidence="11">
    <location>
        <begin position="806"/>
        <end position="833"/>
    </location>
</feature>
<sequence length="961" mass="107203">MCSVAESASFLLTFQVFNINLHFYGNCNDSYQDIAMVSRCGIGAQKNELTTSKSSLGLPIGKYKGIEPESSSHFDVTENVESPLNQEPSITEGSMGTPVGTPDAEQPALVCDSPEETKEAHKEDEGLGANTWASPSTKDHNPAVAEEEGLSRRGSGDFSTCIGTSVTYPRVPEEAVRRGSPEGQEAGRKFEALKVFSQLLHCPHCKQEYRSSISLSDHIRDHHKPEGNFTCPLCGHTVQFGVQLELHMALHSAQLTNSNTSEHIQPLSGQSPDNRKFKCPECGKSFKYKHHLKEHIRIHSGEKPYECSHCKKRFSHSGSYSSHLNNKKCLAPTQASNTHPGSSPTSGSRPRSPGEPSFSPSPGLQHNSHKEQNGHDLGHRHPRNSKARNISMQCFGSGPSRRWVDFPWNELHRTLPDLPVGFSGASHATSLGHKVDYLFGHVNSSNGRRTNFQIMQDLKCRFGMRPLETNDDRHEYPSKPSLASMELQHGESTTENHSPWGDFRCLKSNGNSTVEECVTMDDRQALHQRQQWKDPCKVLDETNVCTANTGRPCYAQTHNKKGGDRGRHHYGQQGAQSQFSLKELNQETKSQGTAGSPPHKMQCVETQPQPSTIGHHNLAHNHSTLLALNNPKLSSYGVPTTLNGSTSDGTQAEPLDLSLPRLCKQLPLVSWSNQNHNKQVSLTTQEDLIVHKPSSLSELRPDSLCPPPLFTTFPGLLPTTLNNLLQERFPILQMNSNFQGLHFLPYMSYIYGAESGYLLPNTLQHKYRQLGEFFGLAEQPSPGEDTEDGDSSPMRKRLKKTEEGLYACDLCDKTFQKSSSLLRHKYEHTGKRPHQCEICQKAFKHKHHLIEHSRLHSGEKPYQCNKCGKRFSHSGSYSQHMNHRYAYCRKDDASEFLEDHLAIPRSVEESPERMHSPSRVSGSRLADPEVPNPCHQYENGVTVNPNYAKGPGQDLLQNMVP</sequence>
<proteinExistence type="predicted"/>
<dbReference type="GO" id="GO:0008270">
    <property type="term" value="F:zinc ion binding"/>
    <property type="evidence" value="ECO:0007669"/>
    <property type="project" value="UniProtKB-KW"/>
</dbReference>
<dbReference type="Gene3D" id="3.30.160.60">
    <property type="entry name" value="Classic Zinc Finger"/>
    <property type="match status" value="6"/>
</dbReference>
<dbReference type="GO" id="GO:0000981">
    <property type="term" value="F:DNA-binding transcription factor activity, RNA polymerase II-specific"/>
    <property type="evidence" value="ECO:0007669"/>
    <property type="project" value="TreeGrafter"/>
</dbReference>
<protein>
    <recommendedName>
        <fullName evidence="11">C2H2-type domain-containing protein</fullName>
    </recommendedName>
</protein>
<feature type="region of interest" description="Disordered" evidence="10">
    <location>
        <begin position="585"/>
        <end position="610"/>
    </location>
</feature>
<feature type="compositionally biased region" description="Low complexity" evidence="10">
    <location>
        <begin position="340"/>
        <end position="363"/>
    </location>
</feature>
<keyword evidence="5" id="KW-0862">Zinc</keyword>
<feature type="domain" description="C2H2-type" evidence="11">
    <location>
        <begin position="277"/>
        <end position="304"/>
    </location>
</feature>
<name>A0AAV7S7Y3_PLEWA</name>
<feature type="compositionally biased region" description="Polar residues" evidence="10">
    <location>
        <begin position="81"/>
        <end position="94"/>
    </location>
</feature>
<evidence type="ECO:0000313" key="13">
    <source>
        <dbReference type="Proteomes" id="UP001066276"/>
    </source>
</evidence>
<dbReference type="FunFam" id="3.30.160.60:FF:000145">
    <property type="entry name" value="Zinc finger protein 574"/>
    <property type="match status" value="1"/>
</dbReference>
<feature type="region of interest" description="Disordered" evidence="10">
    <location>
        <begin position="907"/>
        <end position="961"/>
    </location>
</feature>
<evidence type="ECO:0000256" key="1">
    <source>
        <dbReference type="ARBA" id="ARBA00004123"/>
    </source>
</evidence>
<gene>
    <name evidence="12" type="ORF">NDU88_000779</name>
</gene>
<evidence type="ECO:0000256" key="9">
    <source>
        <dbReference type="PROSITE-ProRule" id="PRU00042"/>
    </source>
</evidence>
<evidence type="ECO:0000256" key="8">
    <source>
        <dbReference type="ARBA" id="ARBA00023242"/>
    </source>
</evidence>
<keyword evidence="7" id="KW-0371">Homeobox</keyword>
<dbReference type="Pfam" id="PF00096">
    <property type="entry name" value="zf-C2H2"/>
    <property type="match status" value="3"/>
</dbReference>
<dbReference type="InterPro" id="IPR051574">
    <property type="entry name" value="ZnF_E-box_Homeobox"/>
</dbReference>
<feature type="domain" description="C2H2-type" evidence="11">
    <location>
        <begin position="305"/>
        <end position="344"/>
    </location>
</feature>
<evidence type="ECO:0000256" key="5">
    <source>
        <dbReference type="ARBA" id="ARBA00022833"/>
    </source>
</evidence>
<dbReference type="SMART" id="SM00355">
    <property type="entry name" value="ZnF_C2H2"/>
    <property type="match status" value="7"/>
</dbReference>
<dbReference type="FunFam" id="3.30.160.60:FF:000013">
    <property type="entry name" value="Putative zinc finger E-box-binding homeobox 2"/>
    <property type="match status" value="2"/>
</dbReference>
<keyword evidence="8" id="KW-0539">Nucleus</keyword>
<keyword evidence="4 9" id="KW-0863">Zinc-finger</keyword>
<feature type="region of interest" description="Disordered" evidence="10">
    <location>
        <begin position="81"/>
        <end position="141"/>
    </location>
</feature>
<keyword evidence="3" id="KW-0677">Repeat</keyword>
<feature type="region of interest" description="Disordered" evidence="10">
    <location>
        <begin position="331"/>
        <end position="385"/>
    </location>
</feature>
<dbReference type="GO" id="GO:0000978">
    <property type="term" value="F:RNA polymerase II cis-regulatory region sequence-specific DNA binding"/>
    <property type="evidence" value="ECO:0007669"/>
    <property type="project" value="TreeGrafter"/>
</dbReference>
<feature type="domain" description="C2H2-type" evidence="11">
    <location>
        <begin position="834"/>
        <end position="861"/>
    </location>
</feature>